<dbReference type="Proteomes" id="UP000031186">
    <property type="component" value="Unassembled WGS sequence"/>
</dbReference>
<organism evidence="2 3">
    <name type="scientific">Metarhizium anisopliae (strain ARSEF 549)</name>
    <dbReference type="NCBI Taxonomy" id="3151832"/>
    <lineage>
        <taxon>Eukaryota</taxon>
        <taxon>Fungi</taxon>
        <taxon>Dikarya</taxon>
        <taxon>Ascomycota</taxon>
        <taxon>Pezizomycotina</taxon>
        <taxon>Sordariomycetes</taxon>
        <taxon>Hypocreomycetidae</taxon>
        <taxon>Hypocreales</taxon>
        <taxon>Clavicipitaceae</taxon>
        <taxon>Metarhizium</taxon>
    </lineage>
</organism>
<dbReference type="AlphaFoldDB" id="A0A0B4FEE6"/>
<protein>
    <submittedName>
        <fullName evidence="2">Uncharacterized protein</fullName>
    </submittedName>
</protein>
<reference evidence="2 3" key="1">
    <citation type="journal article" date="2014" name="Proc. Natl. Acad. Sci. U.S.A.">
        <title>Trajectory and genomic determinants of fungal-pathogen speciation and host adaptation.</title>
        <authorList>
            <person name="Hu X."/>
            <person name="Xiao G."/>
            <person name="Zheng P."/>
            <person name="Shang Y."/>
            <person name="Su Y."/>
            <person name="Zhang X."/>
            <person name="Liu X."/>
            <person name="Zhan S."/>
            <person name="St Leger R.J."/>
            <person name="Wang C."/>
        </authorList>
    </citation>
    <scope>NUCLEOTIDE SEQUENCE [LARGE SCALE GENOMIC DNA]</scope>
    <source>
        <strain evidence="2 3">ARSEF 549</strain>
    </source>
</reference>
<dbReference type="VEuPathDB" id="FungiDB:MAN_04528"/>
<keyword evidence="3" id="KW-1185">Reference proteome</keyword>
<feature type="signal peptide" evidence="1">
    <location>
        <begin position="1"/>
        <end position="20"/>
    </location>
</feature>
<evidence type="ECO:0000313" key="3">
    <source>
        <dbReference type="Proteomes" id="UP000031186"/>
    </source>
</evidence>
<feature type="chain" id="PRO_5002088287" evidence="1">
    <location>
        <begin position="21"/>
        <end position="196"/>
    </location>
</feature>
<comment type="caution">
    <text evidence="2">The sequence shown here is derived from an EMBL/GenBank/DDBJ whole genome shotgun (WGS) entry which is preliminary data.</text>
</comment>
<keyword evidence="1" id="KW-0732">Signal</keyword>
<accession>A0A0B4FEE6</accession>
<sequence>MQFTFQKMILAGLVAVGATAAPAGKHDANEARISQVPIFSNSLFIQVEGNNDVVKRESNWQSHAKYYAMGGGRGNELYVDGTWSKPHSFTEGTPVGRCTARPLGLYQAPPGSDFQPISDVSCRCWISSNDPIGSKTRCVAGWKETDPADVSKMIKFKLRFECSNYFGDCTSFSVLADEGICESTPTNLCDGFTVTV</sequence>
<dbReference type="EMBL" id="AZNF01000005">
    <property type="protein sequence ID" value="KID66247.1"/>
    <property type="molecule type" value="Genomic_DNA"/>
</dbReference>
<evidence type="ECO:0000256" key="1">
    <source>
        <dbReference type="SAM" id="SignalP"/>
    </source>
</evidence>
<proteinExistence type="predicted"/>
<dbReference type="HOGENOM" id="CLU_1547978_0_0_1"/>
<feature type="non-terminal residue" evidence="2">
    <location>
        <position position="1"/>
    </location>
</feature>
<gene>
    <name evidence="2" type="ORF">MAN_04528</name>
</gene>
<evidence type="ECO:0000313" key="2">
    <source>
        <dbReference type="EMBL" id="KID66247.1"/>
    </source>
</evidence>
<dbReference type="OrthoDB" id="3745274at2759"/>
<name>A0A0B4FEE6_METAF</name>